<gene>
    <name evidence="3" type="ORF">STHERMO_0993</name>
    <name evidence="1" type="ORF">STHERMO_1009</name>
    <name evidence="2" type="ORF">STHERMO_1025</name>
</gene>
<dbReference type="Proteomes" id="UP000509833">
    <property type="component" value="Chromosome"/>
</dbReference>
<dbReference type="Proteomes" id="UP000509120">
    <property type="component" value="Chromosome"/>
</dbReference>
<name>A0A7U7C9S2_STRTR</name>
<evidence type="ECO:0000313" key="3">
    <source>
        <dbReference type="EMBL" id="CAD0155502.1"/>
    </source>
</evidence>
<evidence type="ECO:0000313" key="6">
    <source>
        <dbReference type="Proteomes" id="UP000509833"/>
    </source>
</evidence>
<organism evidence="1 6">
    <name type="scientific">Streptococcus thermophilus</name>
    <dbReference type="NCBI Taxonomy" id="1308"/>
    <lineage>
        <taxon>Bacteria</taxon>
        <taxon>Bacillati</taxon>
        <taxon>Bacillota</taxon>
        <taxon>Bacilli</taxon>
        <taxon>Lactobacillales</taxon>
        <taxon>Streptococcaceae</taxon>
        <taxon>Streptococcus</taxon>
    </lineage>
</organism>
<proteinExistence type="predicted"/>
<dbReference type="EMBL" id="LR822030">
    <property type="protein sequence ID" value="CAD0155502.1"/>
    <property type="molecule type" value="Genomic_DNA"/>
</dbReference>
<evidence type="ECO:0000313" key="1">
    <source>
        <dbReference type="EMBL" id="CAD0137527.1"/>
    </source>
</evidence>
<evidence type="ECO:0000313" key="4">
    <source>
        <dbReference type="Proteomes" id="UP000509120"/>
    </source>
</evidence>
<accession>A0A7U7C9S2</accession>
<reference evidence="4 5" key="1">
    <citation type="submission" date="2020-06" db="EMBL/GenBank/DDBJ databases">
        <authorList>
            <person name="Chuat V."/>
        </authorList>
    </citation>
    <scope>NUCLEOTIDE SEQUENCE [LARGE SCALE GENOMIC DNA]</scope>
    <source>
        <strain evidence="3">STH_CIRM_1046</strain>
        <strain evidence="1">STH_CIRM_336</strain>
        <strain evidence="2">STH_CIRM_998</strain>
    </source>
</reference>
<dbReference type="EMBL" id="LR822017">
    <property type="protein sequence ID" value="CAD0137527.1"/>
    <property type="molecule type" value="Genomic_DNA"/>
</dbReference>
<sequence length="41" mass="5004">MIKGEEMKKSYKFYLFVIIKNLHSHNPFKNWIGEIISEYRA</sequence>
<evidence type="ECO:0000313" key="5">
    <source>
        <dbReference type="Proteomes" id="UP000509791"/>
    </source>
</evidence>
<dbReference type="AlphaFoldDB" id="A0A7U7C9S2"/>
<dbReference type="Proteomes" id="UP000509791">
    <property type="component" value="Chromosome"/>
</dbReference>
<evidence type="ECO:0000313" key="2">
    <source>
        <dbReference type="EMBL" id="CAD0152306.1"/>
    </source>
</evidence>
<protein>
    <submittedName>
        <fullName evidence="1">Uncharacterized protein</fullName>
    </submittedName>
</protein>
<dbReference type="EMBL" id="LR822027">
    <property type="protein sequence ID" value="CAD0152306.1"/>
    <property type="molecule type" value="Genomic_DNA"/>
</dbReference>